<protein>
    <submittedName>
        <fullName evidence="2">Uncharacterized protein</fullName>
    </submittedName>
</protein>
<feature type="region of interest" description="Disordered" evidence="1">
    <location>
        <begin position="72"/>
        <end position="110"/>
    </location>
</feature>
<accession>A0A6P1GIC3</accession>
<evidence type="ECO:0000313" key="2">
    <source>
        <dbReference type="EMBL" id="QHD68199.1"/>
    </source>
</evidence>
<dbReference type="AlphaFoldDB" id="A0A6P1GIC3"/>
<feature type="compositionally biased region" description="Basic and acidic residues" evidence="1">
    <location>
        <begin position="84"/>
        <end position="96"/>
    </location>
</feature>
<dbReference type="Proteomes" id="UP000464086">
    <property type="component" value="Chromosome"/>
</dbReference>
<reference evidence="2 3" key="1">
    <citation type="submission" date="2019-12" db="EMBL/GenBank/DDBJ databases">
        <title>Functional and genomic insights into the Sphingobium yanoikuyae YC-JY1, a bacterium efficiently degrading bisphenol A.</title>
        <authorList>
            <person name="Jia Y."/>
            <person name="Li X."/>
            <person name="Wang J."/>
            <person name="Eltoukhy A."/>
            <person name="Lamraoui I."/>
            <person name="Yan Y."/>
        </authorList>
    </citation>
    <scope>NUCLEOTIDE SEQUENCE [LARGE SCALE GENOMIC DNA]</scope>
    <source>
        <strain evidence="2 3">YC-JY1</strain>
    </source>
</reference>
<name>A0A6P1GIC3_SPHYA</name>
<proteinExistence type="predicted"/>
<organism evidence="2 3">
    <name type="scientific">Sphingobium yanoikuyae</name>
    <name type="common">Sphingomonas yanoikuyae</name>
    <dbReference type="NCBI Taxonomy" id="13690"/>
    <lineage>
        <taxon>Bacteria</taxon>
        <taxon>Pseudomonadati</taxon>
        <taxon>Pseudomonadota</taxon>
        <taxon>Alphaproteobacteria</taxon>
        <taxon>Sphingomonadales</taxon>
        <taxon>Sphingomonadaceae</taxon>
        <taxon>Sphingobium</taxon>
    </lineage>
</organism>
<evidence type="ECO:0000313" key="3">
    <source>
        <dbReference type="Proteomes" id="UP000464086"/>
    </source>
</evidence>
<gene>
    <name evidence="2" type="ORF">GS397_14860</name>
</gene>
<sequence>MTSPTRVCATCAYWRAGAVNPTSLAAPDLSEAEIGTCEAIPPQVTVINGQAVTLQPVMHHSRRCADWSDIWIGYDPDDDPDGEPVPKPRPDPDVSKVRRLFPNPPRPIAA</sequence>
<evidence type="ECO:0000256" key="1">
    <source>
        <dbReference type="SAM" id="MobiDB-lite"/>
    </source>
</evidence>
<dbReference type="EMBL" id="CP047218">
    <property type="protein sequence ID" value="QHD68199.1"/>
    <property type="molecule type" value="Genomic_DNA"/>
</dbReference>
<dbReference type="RefSeq" id="WP_159366901.1">
    <property type="nucleotide sequence ID" value="NZ_CP047218.1"/>
</dbReference>